<dbReference type="AlphaFoldDB" id="A0A0C9WT20"/>
<protein>
    <submittedName>
        <fullName evidence="2">Uncharacterized protein</fullName>
    </submittedName>
</protein>
<evidence type="ECO:0000313" key="3">
    <source>
        <dbReference type="Proteomes" id="UP000054477"/>
    </source>
</evidence>
<reference evidence="3" key="2">
    <citation type="submission" date="2015-01" db="EMBL/GenBank/DDBJ databases">
        <title>Evolutionary Origins and Diversification of the Mycorrhizal Mutualists.</title>
        <authorList>
            <consortium name="DOE Joint Genome Institute"/>
            <consortium name="Mycorrhizal Genomics Consortium"/>
            <person name="Kohler A."/>
            <person name="Kuo A."/>
            <person name="Nagy L.G."/>
            <person name="Floudas D."/>
            <person name="Copeland A."/>
            <person name="Barry K.W."/>
            <person name="Cichocki N."/>
            <person name="Veneault-Fourrey C."/>
            <person name="LaButti K."/>
            <person name="Lindquist E.A."/>
            <person name="Lipzen A."/>
            <person name="Lundell T."/>
            <person name="Morin E."/>
            <person name="Murat C."/>
            <person name="Riley R."/>
            <person name="Ohm R."/>
            <person name="Sun H."/>
            <person name="Tunlid A."/>
            <person name="Henrissat B."/>
            <person name="Grigoriev I.V."/>
            <person name="Hibbett D.S."/>
            <person name="Martin F."/>
        </authorList>
    </citation>
    <scope>NUCLEOTIDE SEQUENCE [LARGE SCALE GENOMIC DNA]</scope>
    <source>
        <strain evidence="3">LaAM-08-1</strain>
    </source>
</reference>
<dbReference type="EMBL" id="KN838598">
    <property type="protein sequence ID" value="KIK02065.1"/>
    <property type="molecule type" value="Genomic_DNA"/>
</dbReference>
<feature type="compositionally biased region" description="Polar residues" evidence="1">
    <location>
        <begin position="1"/>
        <end position="11"/>
    </location>
</feature>
<organism evidence="2 3">
    <name type="scientific">Laccaria amethystina LaAM-08-1</name>
    <dbReference type="NCBI Taxonomy" id="1095629"/>
    <lineage>
        <taxon>Eukaryota</taxon>
        <taxon>Fungi</taxon>
        <taxon>Dikarya</taxon>
        <taxon>Basidiomycota</taxon>
        <taxon>Agaricomycotina</taxon>
        <taxon>Agaricomycetes</taxon>
        <taxon>Agaricomycetidae</taxon>
        <taxon>Agaricales</taxon>
        <taxon>Agaricineae</taxon>
        <taxon>Hydnangiaceae</taxon>
        <taxon>Laccaria</taxon>
    </lineage>
</organism>
<accession>A0A0C9WT20</accession>
<proteinExistence type="predicted"/>
<feature type="non-terminal residue" evidence="2">
    <location>
        <position position="362"/>
    </location>
</feature>
<feature type="region of interest" description="Disordered" evidence="1">
    <location>
        <begin position="1"/>
        <end position="20"/>
    </location>
</feature>
<dbReference type="OrthoDB" id="2995174at2759"/>
<reference evidence="2 3" key="1">
    <citation type="submission" date="2014-04" db="EMBL/GenBank/DDBJ databases">
        <authorList>
            <consortium name="DOE Joint Genome Institute"/>
            <person name="Kuo A."/>
            <person name="Kohler A."/>
            <person name="Nagy L.G."/>
            <person name="Floudas D."/>
            <person name="Copeland A."/>
            <person name="Barry K.W."/>
            <person name="Cichocki N."/>
            <person name="Veneault-Fourrey C."/>
            <person name="LaButti K."/>
            <person name="Lindquist E.A."/>
            <person name="Lipzen A."/>
            <person name="Lundell T."/>
            <person name="Morin E."/>
            <person name="Murat C."/>
            <person name="Sun H."/>
            <person name="Tunlid A."/>
            <person name="Henrissat B."/>
            <person name="Grigoriev I.V."/>
            <person name="Hibbett D.S."/>
            <person name="Martin F."/>
            <person name="Nordberg H.P."/>
            <person name="Cantor M.N."/>
            <person name="Hua S.X."/>
        </authorList>
    </citation>
    <scope>NUCLEOTIDE SEQUENCE [LARGE SCALE GENOMIC DNA]</scope>
    <source>
        <strain evidence="2 3">LaAM-08-1</strain>
    </source>
</reference>
<dbReference type="Proteomes" id="UP000054477">
    <property type="component" value="Unassembled WGS sequence"/>
</dbReference>
<gene>
    <name evidence="2" type="ORF">K443DRAFT_542676</name>
</gene>
<dbReference type="HOGENOM" id="CLU_033651_1_0_1"/>
<name>A0A0C9WT20_9AGAR</name>
<evidence type="ECO:0000256" key="1">
    <source>
        <dbReference type="SAM" id="MobiDB-lite"/>
    </source>
</evidence>
<sequence length="362" mass="39872">MASIPAGSNRQHGLCPPSLQGPLDGLGGKAIGGVEPSGPRYMYYRLYTKDGPMMSNNPIYANNPFISRTLPKSVTPPRTALSIKKHLSKIEGLSAPTSSTLFESLSSETAVVEFSRLAFKGYSGPGLSENDPIVLLVGVEDAKKRLANTAQSERLPEPVLPEPRYVYYRLYDEDGALASKMAFDPEDSSLGRINTHSIAPPQTVSSIRSQVMRVEGFVNRIVQLFQDMDGEVLMNDKAHIPLQAQVYLGHHEDEPITIVCNQGKAGIPQPENEALVGPVDSSLLMQIRGVTTWKPDKILQSDWLPFEDKEIMYTDGIKTTGYIRGNRYIPYSGYIAMNSAGRKGCESLVLTFWMARILMAFI</sequence>
<keyword evidence="3" id="KW-1185">Reference proteome</keyword>
<evidence type="ECO:0000313" key="2">
    <source>
        <dbReference type="EMBL" id="KIK02065.1"/>
    </source>
</evidence>